<keyword evidence="2" id="KW-0547">Nucleotide-binding</keyword>
<dbReference type="Gene3D" id="3.40.50.300">
    <property type="entry name" value="P-loop containing nucleotide triphosphate hydrolases"/>
    <property type="match status" value="1"/>
</dbReference>
<dbReference type="InterPro" id="IPR027417">
    <property type="entry name" value="P-loop_NTPase"/>
</dbReference>
<dbReference type="InterPro" id="IPR017871">
    <property type="entry name" value="ABC_transporter-like_CS"/>
</dbReference>
<protein>
    <submittedName>
        <fullName evidence="5">ABC transporter ATP-binding protein</fullName>
    </submittedName>
    <submittedName>
        <fullName evidence="6">ABC transporter family protein</fullName>
        <ecNumber evidence="6">3.6.3.-</ecNumber>
    </submittedName>
</protein>
<dbReference type="SMART" id="SM00382">
    <property type="entry name" value="AAA"/>
    <property type="match status" value="1"/>
</dbReference>
<organism evidence="6 7">
    <name type="scientific">Enterococcus gallinarum</name>
    <dbReference type="NCBI Taxonomy" id="1353"/>
    <lineage>
        <taxon>Bacteria</taxon>
        <taxon>Bacillati</taxon>
        <taxon>Bacillota</taxon>
        <taxon>Bacilli</taxon>
        <taxon>Lactobacillales</taxon>
        <taxon>Enterococcaceae</taxon>
        <taxon>Enterococcus</taxon>
    </lineage>
</organism>
<proteinExistence type="predicted"/>
<dbReference type="InterPro" id="IPR003593">
    <property type="entry name" value="AAA+_ATPase"/>
</dbReference>
<dbReference type="PANTHER" id="PTHR42939:SF1">
    <property type="entry name" value="ABC TRANSPORTER ATP-BINDING PROTEIN ALBC-RELATED"/>
    <property type="match status" value="1"/>
</dbReference>
<reference evidence="6 7" key="1">
    <citation type="submission" date="2018-06" db="EMBL/GenBank/DDBJ databases">
        <authorList>
            <consortium name="Pathogen Informatics"/>
            <person name="Doyle S."/>
        </authorList>
    </citation>
    <scope>NUCLEOTIDE SEQUENCE [LARGE SCALE GENOMIC DNA]</scope>
    <source>
        <strain evidence="6 7">NCTC12360</strain>
    </source>
</reference>
<reference evidence="5" key="2">
    <citation type="submission" date="2023-03" db="EMBL/GenBank/DDBJ databases">
        <authorList>
            <person name="Shen W."/>
            <person name="Cai J."/>
        </authorList>
    </citation>
    <scope>NUCLEOTIDE SEQUENCE</scope>
    <source>
        <strain evidence="5">K69-2</strain>
    </source>
</reference>
<dbReference type="EMBL" id="UFYW01000001">
    <property type="protein sequence ID" value="STD82598.1"/>
    <property type="molecule type" value="Genomic_DNA"/>
</dbReference>
<name>A0A376H2H4_ENTGA</name>
<dbReference type="Proteomes" id="UP001183682">
    <property type="component" value="Unassembled WGS sequence"/>
</dbReference>
<dbReference type="PROSITE" id="PS00211">
    <property type="entry name" value="ABC_TRANSPORTER_1"/>
    <property type="match status" value="1"/>
</dbReference>
<evidence type="ECO:0000313" key="6">
    <source>
        <dbReference type="EMBL" id="STD82598.1"/>
    </source>
</evidence>
<dbReference type="GO" id="GO:0005524">
    <property type="term" value="F:ATP binding"/>
    <property type="evidence" value="ECO:0007669"/>
    <property type="project" value="UniProtKB-KW"/>
</dbReference>
<dbReference type="InterPro" id="IPR051782">
    <property type="entry name" value="ABC_Transporter_VariousFunc"/>
</dbReference>
<evidence type="ECO:0000259" key="4">
    <source>
        <dbReference type="PROSITE" id="PS50893"/>
    </source>
</evidence>
<dbReference type="CDD" id="cd03230">
    <property type="entry name" value="ABC_DR_subfamily_A"/>
    <property type="match status" value="1"/>
</dbReference>
<dbReference type="EMBL" id="JARPZN010000002">
    <property type="protein sequence ID" value="MDT2689288.1"/>
    <property type="molecule type" value="Genomic_DNA"/>
</dbReference>
<evidence type="ECO:0000313" key="5">
    <source>
        <dbReference type="EMBL" id="MDT2689288.1"/>
    </source>
</evidence>
<dbReference type="Pfam" id="PF00005">
    <property type="entry name" value="ABC_tran"/>
    <property type="match status" value="1"/>
</dbReference>
<dbReference type="PANTHER" id="PTHR42939">
    <property type="entry name" value="ABC TRANSPORTER ATP-BINDING PROTEIN ALBC-RELATED"/>
    <property type="match status" value="1"/>
</dbReference>
<dbReference type="OrthoDB" id="2365508at2"/>
<dbReference type="InterPro" id="IPR003439">
    <property type="entry name" value="ABC_transporter-like_ATP-bd"/>
</dbReference>
<dbReference type="GO" id="GO:0016887">
    <property type="term" value="F:ATP hydrolysis activity"/>
    <property type="evidence" value="ECO:0007669"/>
    <property type="project" value="InterPro"/>
</dbReference>
<dbReference type="RefSeq" id="WP_060814169.1">
    <property type="nucleotide sequence ID" value="NZ_JADPDT010000005.1"/>
</dbReference>
<keyword evidence="1" id="KW-0813">Transport</keyword>
<dbReference type="PROSITE" id="PS50893">
    <property type="entry name" value="ABC_TRANSPORTER_2"/>
    <property type="match status" value="1"/>
</dbReference>
<dbReference type="SUPFAM" id="SSF52540">
    <property type="entry name" value="P-loop containing nucleoside triphosphate hydrolases"/>
    <property type="match status" value="1"/>
</dbReference>
<evidence type="ECO:0000313" key="7">
    <source>
        <dbReference type="Proteomes" id="UP000254807"/>
    </source>
</evidence>
<evidence type="ECO:0000256" key="3">
    <source>
        <dbReference type="ARBA" id="ARBA00022840"/>
    </source>
</evidence>
<dbReference type="AlphaFoldDB" id="A0A376H2H4"/>
<dbReference type="EC" id="3.6.3.-" evidence="6"/>
<gene>
    <name evidence="6" type="ORF">NCTC12360_01029</name>
    <name evidence="5" type="ORF">P7E30_03570</name>
</gene>
<keyword evidence="6" id="KW-0378">Hydrolase</keyword>
<evidence type="ECO:0000256" key="1">
    <source>
        <dbReference type="ARBA" id="ARBA00022448"/>
    </source>
</evidence>
<feature type="domain" description="ABC transporter" evidence="4">
    <location>
        <begin position="1"/>
        <end position="230"/>
    </location>
</feature>
<sequence>MLAMKNVTVTFKRNVLDDLTLAFHPGEIVGLVAPNGTGKSTLLNVLMNFVQPTSGEIFLDQTQLYTSKKSEMAAHQKISFFPDQNDLYNDLSGLEHLKLYQRMWRSEEALIDQTVNQLRMTDYIKRPVGTYSLGMRQRLCFAMQIVTDTPYMLMDEVMNGLDPTNVELISNVLKGLREKKKSILIASHILTNLDSYADRVLFLKDGKIIHEYLGKNSLIDEPIYLKAKDPEFLVSFPELTTLTIDLQEQVYLIEISDPQLPQRFIEAGFTEFSIGHLALAERYLKFFPEND</sequence>
<evidence type="ECO:0000256" key="2">
    <source>
        <dbReference type="ARBA" id="ARBA00022741"/>
    </source>
</evidence>
<accession>A0A376H2H4</accession>
<keyword evidence="3 5" id="KW-0067">ATP-binding</keyword>
<keyword evidence="7" id="KW-1185">Reference proteome</keyword>
<dbReference type="Proteomes" id="UP000254807">
    <property type="component" value="Unassembled WGS sequence"/>
</dbReference>